<dbReference type="AlphaFoldDB" id="A0A8K0WPJ2"/>
<evidence type="ECO:0000313" key="2">
    <source>
        <dbReference type="Proteomes" id="UP000813444"/>
    </source>
</evidence>
<dbReference type="OrthoDB" id="10251855at2759"/>
<dbReference type="CDD" id="cd00457">
    <property type="entry name" value="PEBP"/>
    <property type="match status" value="1"/>
</dbReference>
<reference evidence="1" key="1">
    <citation type="journal article" date="2021" name="Nat. Commun.">
        <title>Genetic determinants of endophytism in the Arabidopsis root mycobiome.</title>
        <authorList>
            <person name="Mesny F."/>
            <person name="Miyauchi S."/>
            <person name="Thiergart T."/>
            <person name="Pickel B."/>
            <person name="Atanasova L."/>
            <person name="Karlsson M."/>
            <person name="Huettel B."/>
            <person name="Barry K.W."/>
            <person name="Haridas S."/>
            <person name="Chen C."/>
            <person name="Bauer D."/>
            <person name="Andreopoulos W."/>
            <person name="Pangilinan J."/>
            <person name="LaButti K."/>
            <person name="Riley R."/>
            <person name="Lipzen A."/>
            <person name="Clum A."/>
            <person name="Drula E."/>
            <person name="Henrissat B."/>
            <person name="Kohler A."/>
            <person name="Grigoriev I.V."/>
            <person name="Martin F.M."/>
            <person name="Hacquard S."/>
        </authorList>
    </citation>
    <scope>NUCLEOTIDE SEQUENCE</scope>
    <source>
        <strain evidence="1">MPI-CAGE-CH-0235</strain>
    </source>
</reference>
<dbReference type="InterPro" id="IPR049556">
    <property type="entry name" value="PhiB"/>
</dbReference>
<name>A0A8K0WPJ2_9HYPO</name>
<accession>A0A8K0WPJ2</accession>
<proteinExistence type="predicted"/>
<protein>
    <submittedName>
        <fullName evidence="1">Phosphatidylethanolamine-binding protein</fullName>
    </submittedName>
</protein>
<organism evidence="1 2">
    <name type="scientific">Stachybotrys elegans</name>
    <dbReference type="NCBI Taxonomy" id="80388"/>
    <lineage>
        <taxon>Eukaryota</taxon>
        <taxon>Fungi</taxon>
        <taxon>Dikarya</taxon>
        <taxon>Ascomycota</taxon>
        <taxon>Pezizomycotina</taxon>
        <taxon>Sordariomycetes</taxon>
        <taxon>Hypocreomycetidae</taxon>
        <taxon>Hypocreales</taxon>
        <taxon>Stachybotryaceae</taxon>
        <taxon>Stachybotrys</taxon>
    </lineage>
</organism>
<comment type="caution">
    <text evidence="1">The sequence shown here is derived from an EMBL/GenBank/DDBJ whole genome shotgun (WGS) entry which is preliminary data.</text>
</comment>
<dbReference type="InterPro" id="IPR008914">
    <property type="entry name" value="PEBP"/>
</dbReference>
<dbReference type="InterPro" id="IPR036610">
    <property type="entry name" value="PEBP-like_sf"/>
</dbReference>
<gene>
    <name evidence="1" type="ORF">B0I35DRAFT_434991</name>
</gene>
<dbReference type="Pfam" id="PF01161">
    <property type="entry name" value="PBP"/>
    <property type="match status" value="1"/>
</dbReference>
<dbReference type="EMBL" id="JAGPNK010000009">
    <property type="protein sequence ID" value="KAH7313368.1"/>
    <property type="molecule type" value="Genomic_DNA"/>
</dbReference>
<evidence type="ECO:0000313" key="1">
    <source>
        <dbReference type="EMBL" id="KAH7313368.1"/>
    </source>
</evidence>
<keyword evidence="2" id="KW-1185">Reference proteome</keyword>
<dbReference type="Proteomes" id="UP000813444">
    <property type="component" value="Unassembled WGS sequence"/>
</dbReference>
<dbReference type="Gene3D" id="3.90.280.10">
    <property type="entry name" value="PEBP-like"/>
    <property type="match status" value="1"/>
</dbReference>
<dbReference type="SUPFAM" id="SSF49777">
    <property type="entry name" value="PEBP-like"/>
    <property type="match status" value="1"/>
</dbReference>
<sequence length="204" mass="21790">MAAYIESAISWLLLNARGRDAAAFSTTPGFSADGGAAAATPTVTVTSPACGPSGATLGPAYMQGGEGLFPGLEWEDVEGVAEWLVFCEDVDAPFPTPLCHGFFLGIPKDKRAITHDDIQQDASAKNRVQGGFYYGKSLAGPIYMLPRPLLNHGPHRYFFTVVALKEPLDAAFVASRPSRAQLAVAVEGKVLAWGRWTGQCERKM</sequence>